<dbReference type="InterPro" id="IPR009100">
    <property type="entry name" value="AcylCoA_DH/oxidase_NM_dom_sf"/>
</dbReference>
<dbReference type="GO" id="GO:0003995">
    <property type="term" value="F:acyl-CoA dehydrogenase activity"/>
    <property type="evidence" value="ECO:0007669"/>
    <property type="project" value="TreeGrafter"/>
</dbReference>
<feature type="domain" description="Acyl-CoA oxidase/dehydrogenase middle" evidence="8">
    <location>
        <begin position="122"/>
        <end position="217"/>
    </location>
</feature>
<comment type="cofactor">
    <cofactor evidence="1 6">
        <name>FAD</name>
        <dbReference type="ChEBI" id="CHEBI:57692"/>
    </cofactor>
</comment>
<dbReference type="EMBL" id="JAEKNS010000152">
    <property type="protein sequence ID" value="MBJ7596234.1"/>
    <property type="molecule type" value="Genomic_DNA"/>
</dbReference>
<evidence type="ECO:0000256" key="6">
    <source>
        <dbReference type="RuleBase" id="RU362125"/>
    </source>
</evidence>
<evidence type="ECO:0000313" key="11">
    <source>
        <dbReference type="Proteomes" id="UP000606991"/>
    </source>
</evidence>
<evidence type="ECO:0000259" key="9">
    <source>
        <dbReference type="Pfam" id="PF02771"/>
    </source>
</evidence>
<dbReference type="Gene3D" id="2.40.110.10">
    <property type="entry name" value="Butyryl-CoA Dehydrogenase, subunit A, domain 2"/>
    <property type="match status" value="1"/>
</dbReference>
<dbReference type="InterPro" id="IPR036250">
    <property type="entry name" value="AcylCo_DH-like_C"/>
</dbReference>
<feature type="domain" description="Acyl-CoA dehydrogenase/oxidase C-terminal" evidence="7">
    <location>
        <begin position="231"/>
        <end position="380"/>
    </location>
</feature>
<dbReference type="Gene3D" id="1.10.540.10">
    <property type="entry name" value="Acyl-CoA dehydrogenase/oxidase, N-terminal domain"/>
    <property type="match status" value="1"/>
</dbReference>
<dbReference type="PIRSF" id="PIRSF016578">
    <property type="entry name" value="HsaA"/>
    <property type="match status" value="1"/>
</dbReference>
<evidence type="ECO:0000313" key="10">
    <source>
        <dbReference type="EMBL" id="MBJ7596234.1"/>
    </source>
</evidence>
<reference evidence="10 11" key="1">
    <citation type="submission" date="2020-10" db="EMBL/GenBank/DDBJ databases">
        <title>Ca. Dormibacterota MAGs.</title>
        <authorList>
            <person name="Montgomery K."/>
        </authorList>
    </citation>
    <scope>NUCLEOTIDE SEQUENCE [LARGE SCALE GENOMIC DNA]</scope>
    <source>
        <strain evidence="10">SC8812_S17_18</strain>
    </source>
</reference>
<keyword evidence="3 6" id="KW-0285">Flavoprotein</keyword>
<dbReference type="InterPro" id="IPR013786">
    <property type="entry name" value="AcylCoA_DH/ox_N"/>
</dbReference>
<evidence type="ECO:0000256" key="2">
    <source>
        <dbReference type="ARBA" id="ARBA00009347"/>
    </source>
</evidence>
<dbReference type="Proteomes" id="UP000606991">
    <property type="component" value="Unassembled WGS sequence"/>
</dbReference>
<dbReference type="GO" id="GO:0050660">
    <property type="term" value="F:flavin adenine dinucleotide binding"/>
    <property type="evidence" value="ECO:0007669"/>
    <property type="project" value="InterPro"/>
</dbReference>
<dbReference type="AlphaFoldDB" id="A0A934JZK9"/>
<dbReference type="SUPFAM" id="SSF56645">
    <property type="entry name" value="Acyl-CoA dehydrogenase NM domain-like"/>
    <property type="match status" value="1"/>
</dbReference>
<accession>A0A934JZK9</accession>
<dbReference type="Pfam" id="PF02770">
    <property type="entry name" value="Acyl-CoA_dh_M"/>
    <property type="match status" value="1"/>
</dbReference>
<comment type="caution">
    <text evidence="10">The sequence shown here is derived from an EMBL/GenBank/DDBJ whole genome shotgun (WGS) entry which is preliminary data.</text>
</comment>
<evidence type="ECO:0000256" key="3">
    <source>
        <dbReference type="ARBA" id="ARBA00022630"/>
    </source>
</evidence>
<dbReference type="Gene3D" id="1.20.140.10">
    <property type="entry name" value="Butyryl-CoA Dehydrogenase, subunit A, domain 3"/>
    <property type="match status" value="1"/>
</dbReference>
<keyword evidence="5 6" id="KW-0560">Oxidoreductase</keyword>
<dbReference type="FunFam" id="2.40.110.10:FF:000002">
    <property type="entry name" value="Acyl-CoA dehydrogenase fadE12"/>
    <property type="match status" value="1"/>
</dbReference>
<dbReference type="PANTHER" id="PTHR43884:SF12">
    <property type="entry name" value="ISOVALERYL-COA DEHYDROGENASE, MITOCHONDRIAL-RELATED"/>
    <property type="match status" value="1"/>
</dbReference>
<dbReference type="SUPFAM" id="SSF47203">
    <property type="entry name" value="Acyl-CoA dehydrogenase C-terminal domain-like"/>
    <property type="match status" value="1"/>
</dbReference>
<dbReference type="InterPro" id="IPR037069">
    <property type="entry name" value="AcylCoA_DH/ox_N_sf"/>
</dbReference>
<dbReference type="PANTHER" id="PTHR43884">
    <property type="entry name" value="ACYL-COA DEHYDROGENASE"/>
    <property type="match status" value="1"/>
</dbReference>
<dbReference type="InterPro" id="IPR009075">
    <property type="entry name" value="AcylCo_DH/oxidase_C"/>
</dbReference>
<gene>
    <name evidence="10" type="ORF">JF886_15505</name>
</gene>
<evidence type="ECO:0000259" key="8">
    <source>
        <dbReference type="Pfam" id="PF02770"/>
    </source>
</evidence>
<name>A0A934JZK9_9BACT</name>
<comment type="similarity">
    <text evidence="2 6">Belongs to the acyl-CoA dehydrogenase family.</text>
</comment>
<evidence type="ECO:0000256" key="4">
    <source>
        <dbReference type="ARBA" id="ARBA00022827"/>
    </source>
</evidence>
<dbReference type="InterPro" id="IPR046373">
    <property type="entry name" value="Acyl-CoA_Oxase/DH_mid-dom_sf"/>
</dbReference>
<evidence type="ECO:0000256" key="1">
    <source>
        <dbReference type="ARBA" id="ARBA00001974"/>
    </source>
</evidence>
<dbReference type="Pfam" id="PF00441">
    <property type="entry name" value="Acyl-CoA_dh_1"/>
    <property type="match status" value="1"/>
</dbReference>
<proteinExistence type="inferred from homology"/>
<dbReference type="RefSeq" id="WP_337314095.1">
    <property type="nucleotide sequence ID" value="NZ_JAEKNS010000152.1"/>
</dbReference>
<dbReference type="InterPro" id="IPR006091">
    <property type="entry name" value="Acyl-CoA_Oxase/DH_mid-dom"/>
</dbReference>
<evidence type="ECO:0000259" key="7">
    <source>
        <dbReference type="Pfam" id="PF00441"/>
    </source>
</evidence>
<evidence type="ECO:0000256" key="5">
    <source>
        <dbReference type="ARBA" id="ARBA00023002"/>
    </source>
</evidence>
<sequence>MSVEVRPEQREIVGLVRDFVEREIIPVVHQLDHDDEYPTQIVAKMKELGFFGFAIPEQYGGSGLDFETYAMCCEEIARGWMSVTGVINTHFIVSYLVEQFGTDEQKQRFLPKLATGEMHGGFSMSEPNCGSDVQAIETRARRDGDDYVINGTKMWATNGEHSTVVATLVKTDPDAKPTWKGMSCILAEKTYDGFRSTKRIEKLGYKGVETTELVFEDNRQPATNLLGGVEGEGFKQMMAAIELGRVNVAARGVGVAQRAFELSIEYAQQRHAFGVPIAKHQAIQLKLADMATNITAARLMTQMAARKKDAGERADVECGMAKLFATETCFETVAEAMRIHGGYGFSKEYQVERLYRDAPMLVIGEGTNEIQKLIIARGLLERYKI</sequence>
<dbReference type="Pfam" id="PF02771">
    <property type="entry name" value="Acyl-CoA_dh_N"/>
    <property type="match status" value="1"/>
</dbReference>
<feature type="domain" description="Acyl-CoA dehydrogenase/oxidase N-terminal" evidence="9">
    <location>
        <begin position="7"/>
        <end position="117"/>
    </location>
</feature>
<dbReference type="FunFam" id="1.10.540.10:FF:000002">
    <property type="entry name" value="Acyl-CoA dehydrogenase FadE19"/>
    <property type="match status" value="1"/>
</dbReference>
<dbReference type="FunFam" id="1.20.140.10:FF:000001">
    <property type="entry name" value="Acyl-CoA dehydrogenase"/>
    <property type="match status" value="1"/>
</dbReference>
<keyword evidence="4 6" id="KW-0274">FAD</keyword>
<organism evidence="10 11">
    <name type="scientific">Candidatus Aeolococcus gillhamiae</name>
    <dbReference type="NCBI Taxonomy" id="3127015"/>
    <lineage>
        <taxon>Bacteria</taxon>
        <taxon>Bacillati</taxon>
        <taxon>Candidatus Dormiibacterota</taxon>
        <taxon>Candidatus Dormibacteria</taxon>
        <taxon>Candidatus Aeolococcales</taxon>
        <taxon>Candidatus Aeolococcaceae</taxon>
        <taxon>Candidatus Aeolococcus</taxon>
    </lineage>
</organism>
<protein>
    <submittedName>
        <fullName evidence="10">Acyl-CoA dehydrogenase family protein</fullName>
    </submittedName>
</protein>